<evidence type="ECO:0000313" key="2">
    <source>
        <dbReference type="EMBL" id="MFM0447330.1"/>
    </source>
</evidence>
<evidence type="ECO:0000259" key="1">
    <source>
        <dbReference type="SMART" id="SM01043"/>
    </source>
</evidence>
<dbReference type="SUPFAM" id="SSF48452">
    <property type="entry name" value="TPR-like"/>
    <property type="match status" value="2"/>
</dbReference>
<dbReference type="InterPro" id="IPR016032">
    <property type="entry name" value="Sig_transdc_resp-reg_C-effctor"/>
</dbReference>
<reference evidence="2 3" key="1">
    <citation type="journal article" date="2024" name="Chem. Sci.">
        <title>Discovery of megapolipeptins by genome mining of a Burkholderiales bacteria collection.</title>
        <authorList>
            <person name="Paulo B.S."/>
            <person name="Recchia M.J.J."/>
            <person name="Lee S."/>
            <person name="Fergusson C.H."/>
            <person name="Romanowski S.B."/>
            <person name="Hernandez A."/>
            <person name="Krull N."/>
            <person name="Liu D.Y."/>
            <person name="Cavanagh H."/>
            <person name="Bos A."/>
            <person name="Gray C.A."/>
            <person name="Murphy B.T."/>
            <person name="Linington R.G."/>
            <person name="Eustaquio A.S."/>
        </authorList>
    </citation>
    <scope>NUCLEOTIDE SEQUENCE [LARGE SCALE GENOMIC DNA]</scope>
    <source>
        <strain evidence="2 3">RL17-379-BIB-C</strain>
    </source>
</reference>
<name>A0ABW9CBE6_9BURK</name>
<protein>
    <submittedName>
        <fullName evidence="2">BTAD domain-containing putative transcriptional regulator</fullName>
    </submittedName>
</protein>
<dbReference type="Pfam" id="PF25873">
    <property type="entry name" value="WHD_MalT"/>
    <property type="match status" value="1"/>
</dbReference>
<proteinExistence type="predicted"/>
<dbReference type="SMART" id="SM01043">
    <property type="entry name" value="BTAD"/>
    <property type="match status" value="1"/>
</dbReference>
<evidence type="ECO:0000313" key="3">
    <source>
        <dbReference type="Proteomes" id="UP001629288"/>
    </source>
</evidence>
<dbReference type="InterPro" id="IPR051677">
    <property type="entry name" value="AfsR-DnrI-RedD_regulator"/>
</dbReference>
<dbReference type="PANTHER" id="PTHR35807">
    <property type="entry name" value="TRANSCRIPTIONAL REGULATOR REDD-RELATED"/>
    <property type="match status" value="1"/>
</dbReference>
<dbReference type="RefSeq" id="WP_408467529.1">
    <property type="nucleotide sequence ID" value="NZ_JAQQDH010000010.1"/>
</dbReference>
<dbReference type="InterPro" id="IPR027417">
    <property type="entry name" value="P-loop_NTPase"/>
</dbReference>
<dbReference type="SUPFAM" id="SSF46894">
    <property type="entry name" value="C-terminal effector domain of the bipartite response regulators"/>
    <property type="match status" value="1"/>
</dbReference>
<dbReference type="Gene3D" id="1.10.10.10">
    <property type="entry name" value="Winged helix-like DNA-binding domain superfamily/Winged helix DNA-binding domain"/>
    <property type="match status" value="1"/>
</dbReference>
<accession>A0ABW9CBE6</accession>
<dbReference type="Proteomes" id="UP001629288">
    <property type="component" value="Unassembled WGS sequence"/>
</dbReference>
<dbReference type="EMBL" id="JAQQDH010000010">
    <property type="protein sequence ID" value="MFM0447330.1"/>
    <property type="molecule type" value="Genomic_DNA"/>
</dbReference>
<keyword evidence="3" id="KW-1185">Reference proteome</keyword>
<dbReference type="InterPro" id="IPR036388">
    <property type="entry name" value="WH-like_DNA-bd_sf"/>
</dbReference>
<dbReference type="Pfam" id="PF03704">
    <property type="entry name" value="BTAD"/>
    <property type="match status" value="1"/>
</dbReference>
<gene>
    <name evidence="2" type="ORF">PQR00_27370</name>
</gene>
<dbReference type="InterPro" id="IPR005158">
    <property type="entry name" value="BTAD"/>
</dbReference>
<dbReference type="SUPFAM" id="SSF52540">
    <property type="entry name" value="P-loop containing nucleoside triphosphate hydrolases"/>
    <property type="match status" value="1"/>
</dbReference>
<organism evidence="2 3">
    <name type="scientific">Paraburkholderia strydomiana</name>
    <dbReference type="NCBI Taxonomy" id="1245417"/>
    <lineage>
        <taxon>Bacteria</taxon>
        <taxon>Pseudomonadati</taxon>
        <taxon>Pseudomonadota</taxon>
        <taxon>Betaproteobacteria</taxon>
        <taxon>Burkholderiales</taxon>
        <taxon>Burkholderiaceae</taxon>
        <taxon>Paraburkholderia</taxon>
    </lineage>
</organism>
<sequence>MSRPPWKPGWTCFLGRAGCKCLIGAKVWRNPSFRGYSDGAPRRTVAEWAHEIRAVSWVTQVRPMANSKPLLAKFTRPRLHRTIPRPRLFALLDAQQEHAITWITGPPGAGKTTLVASYQATRRLPGIWFQVDAADRHPATFFFYLREAALSCVDGKRTARLPLFTPEFESDPVGFAQNWFRELFARLPDNAVLVLDNYQEAGTGTLLHRIIEKAAEERPERIRLMIISLTEPPPEFVRLVANQKLAVIGWEQLRLSLAETAEIATTRHDVDDESLRLLQRQSDGWVAGLMLMLERSGRASVATEPFAPQATEAVFNYFAGLVFDQAPAPMRNFLMRSAFLPNMTVKTAREMSGRSNAASILDLLYRRHMFVERRSGAELTYQYHALFREFLLYRARQAYRPATCERLAARAGRVLEEQGQIEQAVDLYLLAKDGGALIRLICDHADTLLSQGRHRTLEDWICRTDEDVRKRAPWLSYWLGAARMPFTSDDARAAFKEAFRCFRQEEDVVGCVMCAAAMIETFFLERAEDLHPADEWIDAFENALEKIAHALPPALEARLVPCLQGIIFRRPDHPKLPQWVERAWNLLSTMSGTEQRLRTGAVLLMHLIWQGDFPKAALLLRTVDQSAPEADVAPLPLICWRLQQARYYWSTGSPADALALLDEALAIARESGVHAMDRYIHAQRAYACLAARQFDTADRSLYVMEGLLQTGAGPDTALFNYLKSGRHLLNGDLDAALQYGERGLKAALACGMPVGTALCRNALAQALICTGHCAAAQTHLDEMLTIARGMRSPLFEHAGLLLSAYCRLQADATQSALEPLRRGLNIGCTHQFRFIHPWARPEAMQRLLAFALKNGIECEYVRAIIKGERLLPESPDVDPWPWAIRVNTFGGLAVFVDDEPLRFSGKPQRKPLELLEAIIAHPGRHARKVTLIDQLWPDLDGDAGQNAFELALHRLRKLVGRDDALVMQDGCVTLDPKQFRVDTWNFERLCHQVEQAALLNADAVEWAQLADELLLLYSGHFLHGEETPWAIVARARLQSQFTRTIASVGLELKRLRNWPALTSLARRAVENDPLNEEFHRLLIFSLSEQGRIAEALDAYRHCRQILSVTLGIEPSAPTQGLYQSIRTR</sequence>
<dbReference type="InterPro" id="IPR011990">
    <property type="entry name" value="TPR-like_helical_dom_sf"/>
</dbReference>
<dbReference type="Gene3D" id="1.25.40.10">
    <property type="entry name" value="Tetratricopeptide repeat domain"/>
    <property type="match status" value="2"/>
</dbReference>
<feature type="domain" description="Bacterial transcriptional activator" evidence="1">
    <location>
        <begin position="981"/>
        <end position="1126"/>
    </location>
</feature>
<dbReference type="Gene3D" id="3.40.50.300">
    <property type="entry name" value="P-loop containing nucleotide triphosphate hydrolases"/>
    <property type="match status" value="1"/>
</dbReference>
<comment type="caution">
    <text evidence="2">The sequence shown here is derived from an EMBL/GenBank/DDBJ whole genome shotgun (WGS) entry which is preliminary data.</text>
</comment>
<dbReference type="InterPro" id="IPR059106">
    <property type="entry name" value="WHD_MalT"/>
</dbReference>